<dbReference type="SMART" id="SM00323">
    <property type="entry name" value="RasGAP"/>
    <property type="match status" value="1"/>
</dbReference>
<feature type="domain" description="C2" evidence="8">
    <location>
        <begin position="123"/>
        <end position="259"/>
    </location>
</feature>
<evidence type="ECO:0000256" key="5">
    <source>
        <dbReference type="ARBA" id="ARBA00022833"/>
    </source>
</evidence>
<keyword evidence="5" id="KW-0862">Zinc</keyword>
<proteinExistence type="predicted"/>
<dbReference type="SMART" id="SM00107">
    <property type="entry name" value="BTK"/>
    <property type="match status" value="1"/>
</dbReference>
<keyword evidence="4 6" id="KW-0863">Zinc-finger</keyword>
<evidence type="ECO:0008006" key="12">
    <source>
        <dbReference type="Google" id="ProtNLM"/>
    </source>
</evidence>
<dbReference type="InterPro" id="IPR039360">
    <property type="entry name" value="Ras_GTPase"/>
</dbReference>
<dbReference type="InterPro" id="IPR011993">
    <property type="entry name" value="PH-like_dom_sf"/>
</dbReference>
<dbReference type="GO" id="GO:0005096">
    <property type="term" value="F:GTPase activator activity"/>
    <property type="evidence" value="ECO:0007669"/>
    <property type="project" value="UniProtKB-KW"/>
</dbReference>
<dbReference type="RefSeq" id="XP_038051243.1">
    <property type="nucleotide sequence ID" value="XM_038195315.1"/>
</dbReference>
<evidence type="ECO:0000256" key="1">
    <source>
        <dbReference type="ARBA" id="ARBA00022468"/>
    </source>
</evidence>
<organism evidence="10 11">
    <name type="scientific">Patiria miniata</name>
    <name type="common">Bat star</name>
    <name type="synonym">Asterina miniata</name>
    <dbReference type="NCBI Taxonomy" id="46514"/>
    <lineage>
        <taxon>Eukaryota</taxon>
        <taxon>Metazoa</taxon>
        <taxon>Echinodermata</taxon>
        <taxon>Eleutherozoa</taxon>
        <taxon>Asterozoa</taxon>
        <taxon>Asteroidea</taxon>
        <taxon>Valvatacea</taxon>
        <taxon>Valvatida</taxon>
        <taxon>Asterinidae</taxon>
        <taxon>Patiria</taxon>
    </lineage>
</organism>
<accession>A0A913ZHI0</accession>
<dbReference type="InterPro" id="IPR001936">
    <property type="entry name" value="RasGAP_dom"/>
</dbReference>
<dbReference type="InterPro" id="IPR001849">
    <property type="entry name" value="PH_domain"/>
</dbReference>
<dbReference type="SMART" id="SM00233">
    <property type="entry name" value="PH"/>
    <property type="match status" value="1"/>
</dbReference>
<keyword evidence="11" id="KW-1185">Reference proteome</keyword>
<dbReference type="InterPro" id="IPR035892">
    <property type="entry name" value="C2_domain_sf"/>
</dbReference>
<evidence type="ECO:0000313" key="11">
    <source>
        <dbReference type="Proteomes" id="UP000887568"/>
    </source>
</evidence>
<dbReference type="Pfam" id="PF00779">
    <property type="entry name" value="BTK"/>
    <property type="match status" value="1"/>
</dbReference>
<evidence type="ECO:0000256" key="4">
    <source>
        <dbReference type="ARBA" id="ARBA00022771"/>
    </source>
</evidence>
<dbReference type="OrthoDB" id="1562946at2759"/>
<dbReference type="GO" id="GO:0035556">
    <property type="term" value="P:intracellular signal transduction"/>
    <property type="evidence" value="ECO:0007669"/>
    <property type="project" value="InterPro"/>
</dbReference>
<dbReference type="Gene3D" id="2.60.40.150">
    <property type="entry name" value="C2 domain"/>
    <property type="match status" value="2"/>
</dbReference>
<dbReference type="PROSITE" id="PS51113">
    <property type="entry name" value="ZF_BTK"/>
    <property type="match status" value="1"/>
</dbReference>
<keyword evidence="1" id="KW-0343">GTPase activation</keyword>
<dbReference type="SMART" id="SM00239">
    <property type="entry name" value="C2"/>
    <property type="match status" value="2"/>
</dbReference>
<dbReference type="PROSITE" id="PS50004">
    <property type="entry name" value="C2"/>
    <property type="match status" value="2"/>
</dbReference>
<dbReference type="GeneID" id="119724320"/>
<evidence type="ECO:0000259" key="8">
    <source>
        <dbReference type="PROSITE" id="PS50004"/>
    </source>
</evidence>
<dbReference type="Gene3D" id="2.30.29.30">
    <property type="entry name" value="Pleckstrin-homology domain (PH domain)/Phosphotyrosine-binding domain (PTB)"/>
    <property type="match status" value="1"/>
</dbReference>
<dbReference type="CDD" id="cd05128">
    <property type="entry name" value="RasGAP_GAP1_like"/>
    <property type="match status" value="1"/>
</dbReference>
<dbReference type="GO" id="GO:0008270">
    <property type="term" value="F:zinc ion binding"/>
    <property type="evidence" value="ECO:0007669"/>
    <property type="project" value="UniProtKB-KW"/>
</dbReference>
<evidence type="ECO:0000256" key="3">
    <source>
        <dbReference type="ARBA" id="ARBA00022737"/>
    </source>
</evidence>
<reference evidence="10" key="1">
    <citation type="submission" date="2022-11" db="UniProtKB">
        <authorList>
            <consortium name="EnsemblMetazoa"/>
        </authorList>
    </citation>
    <scope>IDENTIFICATION</scope>
</reference>
<dbReference type="InterPro" id="IPR023152">
    <property type="entry name" value="RasGAP_CS"/>
</dbReference>
<name>A0A913ZHI0_PATMI</name>
<dbReference type="Gene3D" id="1.10.506.10">
    <property type="entry name" value="GTPase Activation - p120gap, domain 1"/>
    <property type="match status" value="1"/>
</dbReference>
<evidence type="ECO:0000256" key="2">
    <source>
        <dbReference type="ARBA" id="ARBA00022723"/>
    </source>
</evidence>
<protein>
    <recommendedName>
        <fullName evidence="12">Ras GTPase-activating protein 3</fullName>
    </recommendedName>
</protein>
<dbReference type="Pfam" id="PF00616">
    <property type="entry name" value="RasGAP"/>
    <property type="match status" value="2"/>
</dbReference>
<dbReference type="PANTHER" id="PTHR10194:SF148">
    <property type="entry name" value="GTPASE-ACTIVATING PROTEIN"/>
    <property type="match status" value="1"/>
</dbReference>
<dbReference type="InterPro" id="IPR000008">
    <property type="entry name" value="C2_dom"/>
</dbReference>
<evidence type="ECO:0000259" key="7">
    <source>
        <dbReference type="PROSITE" id="PS50003"/>
    </source>
</evidence>
<dbReference type="InterPro" id="IPR008936">
    <property type="entry name" value="Rho_GTPase_activation_prot"/>
</dbReference>
<feature type="domain" description="Ras-GAP" evidence="9">
    <location>
        <begin position="324"/>
        <end position="518"/>
    </location>
</feature>
<dbReference type="EnsemblMetazoa" id="XM_038195315.1">
    <property type="protein sequence ID" value="XP_038051243.1"/>
    <property type="gene ID" value="LOC119724320"/>
</dbReference>
<sequence length="823" mass="94047">MEEDLDEGDISKVRILESLRINIGEAKNLTSAKDCSCTVRLDQEEVYRTGVKEKTQCPFWAEETTFDVPREFRQLSFFIHEKDWMKRSDSVVGKVALRRDDLHRYHGKDQWFPLQAVDTDSEVYGQVQVEVRTNEVLGGDGASLNKLTVRVLEGNGLTIIHNQCDPYATVTFRNETKRTKVRRKTVDPRFDESFQFELPKTSSAADTKTNYSFEDEANKHDLKIAMWNSASLGEGVFIGEVRLTLAAINLSSGVHKAWYFLKPRENSKQSRVELGSLRVRINYQQDHVLPSQYYGTLRDILLRSPEIEPTSASAVEILGDLVKDKVDAARPLMRLFYYHNAVVPLIKSLAHHEVSDTSDPNTIFRGNSLASKCIDEFMRMEGLHYLYDTLRDLLENIYDERKPCEIDPSKLKDGDSLETNLANLRQYVEKAYQAIVDSAMGCPTALCECFYAIKEAAQKRFPEDPDVKYSAVSGFVFLRFFAPAILSPTLFHLRTDNPDEQTSRTLKMVSKAIQTIGNHVNPDKLSNVNWKEEYMSPLYLHILNEAHMDGIKKFLEVISSTSQAQVKAIEAPITLKEGVMIKRAQGRKKFLGFGLKNFKRRWFQLTNHELTYSKTKESKPLCVISVNNILAVERLEEDSFQMQFMFQVVQPERALYIQANNCVEEKEWLDILFNICKTNKNRLHYYHPAAFKNGHWICCKATAETAQGCTQVTGGLPLSICLDIDPDRELERIHCLFMAHLQKLHSLQDACATQAVYQGLPLPTQTPVSIEDPKTCFATVSSMLSEILALEQKHNQFKKIRQRLTEYGSKQSPIGDHNCNSFH</sequence>
<evidence type="ECO:0000313" key="10">
    <source>
        <dbReference type="EnsemblMetazoa" id="XP_038051243.1"/>
    </source>
</evidence>
<dbReference type="PROSITE" id="PS00509">
    <property type="entry name" value="RAS_GTPASE_ACTIV_1"/>
    <property type="match status" value="1"/>
</dbReference>
<dbReference type="PROSITE" id="PS50003">
    <property type="entry name" value="PH_DOMAIN"/>
    <property type="match status" value="1"/>
</dbReference>
<dbReference type="SUPFAM" id="SSF48350">
    <property type="entry name" value="GTPase activation domain, GAP"/>
    <property type="match status" value="1"/>
</dbReference>
<feature type="domain" description="C2" evidence="8">
    <location>
        <begin position="1"/>
        <end position="112"/>
    </location>
</feature>
<evidence type="ECO:0000256" key="6">
    <source>
        <dbReference type="PROSITE-ProRule" id="PRU00432"/>
    </source>
</evidence>
<dbReference type="Pfam" id="PF00169">
    <property type="entry name" value="PH"/>
    <property type="match status" value="1"/>
</dbReference>
<dbReference type="InterPro" id="IPR001562">
    <property type="entry name" value="Znf_Btk_motif"/>
</dbReference>
<feature type="domain" description="PH" evidence="7">
    <location>
        <begin position="573"/>
        <end position="677"/>
    </location>
</feature>
<keyword evidence="2" id="KW-0479">Metal-binding</keyword>
<dbReference type="AlphaFoldDB" id="A0A913ZHI0"/>
<evidence type="ECO:0000259" key="9">
    <source>
        <dbReference type="PROSITE" id="PS50018"/>
    </source>
</evidence>
<keyword evidence="3" id="KW-0677">Repeat</keyword>
<dbReference type="PANTHER" id="PTHR10194">
    <property type="entry name" value="RAS GTPASE-ACTIVATING PROTEINS"/>
    <property type="match status" value="1"/>
</dbReference>
<dbReference type="PROSITE" id="PS50018">
    <property type="entry name" value="RAS_GTPASE_ACTIV_2"/>
    <property type="match status" value="1"/>
</dbReference>
<dbReference type="Pfam" id="PF00168">
    <property type="entry name" value="C2"/>
    <property type="match status" value="2"/>
</dbReference>
<dbReference type="OMA" id="CKEEYMA"/>
<dbReference type="SUPFAM" id="SSF50729">
    <property type="entry name" value="PH domain-like"/>
    <property type="match status" value="1"/>
</dbReference>
<dbReference type="Proteomes" id="UP000887568">
    <property type="component" value="Unplaced"/>
</dbReference>
<dbReference type="SUPFAM" id="SSF49562">
    <property type="entry name" value="C2 domain (Calcium/lipid-binding domain, CaLB)"/>
    <property type="match status" value="2"/>
</dbReference>